<organism evidence="1">
    <name type="scientific">Streptomyces sp. R21</name>
    <dbReference type="NCBI Taxonomy" id="3238627"/>
    <lineage>
        <taxon>Bacteria</taxon>
        <taxon>Bacillati</taxon>
        <taxon>Actinomycetota</taxon>
        <taxon>Actinomycetes</taxon>
        <taxon>Kitasatosporales</taxon>
        <taxon>Streptomycetaceae</taxon>
        <taxon>Streptomyces</taxon>
    </lineage>
</organism>
<gene>
    <name evidence="1" type="ORF">AB5J56_27905</name>
</gene>
<name>A0AB39PCX6_9ACTN</name>
<proteinExistence type="predicted"/>
<sequence>MPGQRKRKRQQEARRRRAAAAYEGRDGRWEVVFSTQDEGEWAAFRREFMAEHPGIEPESVRVDMLCGRLVQPTTYRLSVFVPEVKVKFGGGA</sequence>
<protein>
    <submittedName>
        <fullName evidence="1">Uncharacterized protein</fullName>
    </submittedName>
</protein>
<dbReference type="RefSeq" id="WP_369236165.1">
    <property type="nucleotide sequence ID" value="NZ_CP163435.1"/>
</dbReference>
<dbReference type="AlphaFoldDB" id="A0AB39PCX6"/>
<evidence type="ECO:0000313" key="1">
    <source>
        <dbReference type="EMBL" id="XDQ28284.1"/>
    </source>
</evidence>
<dbReference type="EMBL" id="CP163435">
    <property type="protein sequence ID" value="XDQ28284.1"/>
    <property type="molecule type" value="Genomic_DNA"/>
</dbReference>
<accession>A0AB39PCX6</accession>
<reference evidence="1" key="1">
    <citation type="submission" date="2024-07" db="EMBL/GenBank/DDBJ databases">
        <authorList>
            <person name="Yu S.T."/>
        </authorList>
    </citation>
    <scope>NUCLEOTIDE SEQUENCE</scope>
    <source>
        <strain evidence="1">R21</strain>
    </source>
</reference>